<dbReference type="InterPro" id="IPR049326">
    <property type="entry name" value="Rhodopsin_dom_fungi"/>
</dbReference>
<evidence type="ECO:0000256" key="3">
    <source>
        <dbReference type="ARBA" id="ARBA00022989"/>
    </source>
</evidence>
<dbReference type="Pfam" id="PF20684">
    <property type="entry name" value="Fung_rhodopsin"/>
    <property type="match status" value="1"/>
</dbReference>
<evidence type="ECO:0000256" key="1">
    <source>
        <dbReference type="ARBA" id="ARBA00004141"/>
    </source>
</evidence>
<sequence>MAEVPPAIIESRAEYIIGSLIIITRWVVRIKVRKIRAWYWDDWFSVSLFIWHTGLFAMVEYLAVVGAPLGFTQEQREALTPQQRVDMTKGAKGMFASFLIYIQLIWSAKGVLIVLFMRLTRQTPLRTYMFIVLGISVCCWLAACIATFTHCLPIQRNWQILPDPGFECSAGYTQNIVIATGNVLVDALLIAVPLQTMRDIQMRPWRRVGITFLLSLGVFVMAMAIARCILSLDHGPGVAQSSVWVFREALVTIFAVNAPALTALFRRDTWRWHGSGTSGSGHTSKSGGFAQMDLPPTIGGSGGQTAGSKKGGEIYKMTEFETSSRESTSNLVGLERHSHILPPSLRDNNDNHAY</sequence>
<dbReference type="PANTHER" id="PTHR33048">
    <property type="entry name" value="PTH11-LIKE INTEGRAL MEMBRANE PROTEIN (AFU_ORTHOLOGUE AFUA_5G11245)"/>
    <property type="match status" value="1"/>
</dbReference>
<keyword evidence="2 7" id="KW-0812">Transmembrane</keyword>
<evidence type="ECO:0000313" key="9">
    <source>
        <dbReference type="EMBL" id="KXJ88601.1"/>
    </source>
</evidence>
<keyword evidence="3 7" id="KW-1133">Transmembrane helix</keyword>
<feature type="transmembrane region" description="Helical" evidence="7">
    <location>
        <begin position="208"/>
        <end position="232"/>
    </location>
</feature>
<dbReference type="Proteomes" id="UP000070501">
    <property type="component" value="Unassembled WGS sequence"/>
</dbReference>
<evidence type="ECO:0000256" key="4">
    <source>
        <dbReference type="ARBA" id="ARBA00023136"/>
    </source>
</evidence>
<dbReference type="EMBL" id="KQ964258">
    <property type="protein sequence ID" value="KXJ88601.1"/>
    <property type="molecule type" value="Genomic_DNA"/>
</dbReference>
<evidence type="ECO:0000256" key="6">
    <source>
        <dbReference type="SAM" id="MobiDB-lite"/>
    </source>
</evidence>
<keyword evidence="4 7" id="KW-0472">Membrane</keyword>
<dbReference type="GO" id="GO:0016020">
    <property type="term" value="C:membrane"/>
    <property type="evidence" value="ECO:0007669"/>
    <property type="project" value="UniProtKB-SubCell"/>
</dbReference>
<evidence type="ECO:0000256" key="2">
    <source>
        <dbReference type="ARBA" id="ARBA00022692"/>
    </source>
</evidence>
<protein>
    <recommendedName>
        <fullName evidence="8">Rhodopsin domain-containing protein</fullName>
    </recommendedName>
</protein>
<feature type="transmembrane region" description="Helical" evidence="7">
    <location>
        <begin position="49"/>
        <end position="71"/>
    </location>
</feature>
<evidence type="ECO:0000313" key="10">
    <source>
        <dbReference type="Proteomes" id="UP000070501"/>
    </source>
</evidence>
<feature type="region of interest" description="Disordered" evidence="6">
    <location>
        <begin position="276"/>
        <end position="354"/>
    </location>
</feature>
<dbReference type="OrthoDB" id="4329349at2759"/>
<proteinExistence type="inferred from homology"/>
<evidence type="ECO:0000256" key="7">
    <source>
        <dbReference type="SAM" id="Phobius"/>
    </source>
</evidence>
<comment type="subcellular location">
    <subcellularLocation>
        <location evidence="1">Membrane</location>
        <topology evidence="1">Multi-pass membrane protein</topology>
    </subcellularLocation>
</comment>
<dbReference type="PANTHER" id="PTHR33048:SF152">
    <property type="entry name" value="INTEGRAL MEMBRANE PROTEIN"/>
    <property type="match status" value="1"/>
</dbReference>
<gene>
    <name evidence="9" type="ORF">Micbo1qcDRAFT_235885</name>
</gene>
<evidence type="ECO:0000259" key="8">
    <source>
        <dbReference type="Pfam" id="PF20684"/>
    </source>
</evidence>
<keyword evidence="10" id="KW-1185">Reference proteome</keyword>
<feature type="transmembrane region" description="Helical" evidence="7">
    <location>
        <begin position="244"/>
        <end position="265"/>
    </location>
</feature>
<feature type="domain" description="Rhodopsin" evidence="8">
    <location>
        <begin position="25"/>
        <end position="267"/>
    </location>
</feature>
<name>A0A136IUM4_9PEZI</name>
<dbReference type="InParanoid" id="A0A136IUM4"/>
<comment type="similarity">
    <text evidence="5">Belongs to the SAT4 family.</text>
</comment>
<dbReference type="InterPro" id="IPR052337">
    <property type="entry name" value="SAT4-like"/>
</dbReference>
<feature type="transmembrane region" description="Helical" evidence="7">
    <location>
        <begin position="175"/>
        <end position="196"/>
    </location>
</feature>
<feature type="transmembrane region" description="Helical" evidence="7">
    <location>
        <begin position="12"/>
        <end position="28"/>
    </location>
</feature>
<dbReference type="AlphaFoldDB" id="A0A136IUM4"/>
<reference evidence="10" key="1">
    <citation type="submission" date="2016-02" db="EMBL/GenBank/DDBJ databases">
        <title>Draft genome sequence of Microdochium bolleyi, a fungal endophyte of beachgrass.</title>
        <authorList>
            <consortium name="DOE Joint Genome Institute"/>
            <person name="David A.S."/>
            <person name="May G."/>
            <person name="Haridas S."/>
            <person name="Lim J."/>
            <person name="Wang M."/>
            <person name="Labutti K."/>
            <person name="Lipzen A."/>
            <person name="Barry K."/>
            <person name="Grigoriev I.V."/>
        </authorList>
    </citation>
    <scope>NUCLEOTIDE SEQUENCE [LARGE SCALE GENOMIC DNA]</scope>
    <source>
        <strain evidence="10">J235TASD1</strain>
    </source>
</reference>
<accession>A0A136IUM4</accession>
<feature type="transmembrane region" description="Helical" evidence="7">
    <location>
        <begin position="91"/>
        <end position="116"/>
    </location>
</feature>
<feature type="compositionally biased region" description="Basic and acidic residues" evidence="6">
    <location>
        <begin position="310"/>
        <end position="324"/>
    </location>
</feature>
<feature type="transmembrane region" description="Helical" evidence="7">
    <location>
        <begin position="128"/>
        <end position="155"/>
    </location>
</feature>
<organism evidence="9 10">
    <name type="scientific">Microdochium bolleyi</name>
    <dbReference type="NCBI Taxonomy" id="196109"/>
    <lineage>
        <taxon>Eukaryota</taxon>
        <taxon>Fungi</taxon>
        <taxon>Dikarya</taxon>
        <taxon>Ascomycota</taxon>
        <taxon>Pezizomycotina</taxon>
        <taxon>Sordariomycetes</taxon>
        <taxon>Xylariomycetidae</taxon>
        <taxon>Xylariales</taxon>
        <taxon>Microdochiaceae</taxon>
        <taxon>Microdochium</taxon>
    </lineage>
</organism>
<evidence type="ECO:0000256" key="5">
    <source>
        <dbReference type="ARBA" id="ARBA00038359"/>
    </source>
</evidence>